<evidence type="ECO:0000313" key="14">
    <source>
        <dbReference type="Proteomes" id="UP001195483"/>
    </source>
</evidence>
<keyword evidence="5" id="KW-0406">Ion transport</keyword>
<protein>
    <submittedName>
        <fullName evidence="13">Uncharacterized protein</fullName>
    </submittedName>
</protein>
<comment type="caution">
    <text evidence="13">The sequence shown here is derived from an EMBL/GenBank/DDBJ whole genome shotgun (WGS) entry which is preliminary data.</text>
</comment>
<keyword evidence="14" id="KW-1185">Reference proteome</keyword>
<feature type="transmembrane region" description="Helical" evidence="9">
    <location>
        <begin position="1039"/>
        <end position="1061"/>
    </location>
</feature>
<reference evidence="13" key="2">
    <citation type="journal article" date="2021" name="Genome Biol. Evol.">
        <title>Developing a high-quality reference genome for a parasitic bivalve with doubly uniparental inheritance (Bivalvia: Unionida).</title>
        <authorList>
            <person name="Smith C.H."/>
        </authorList>
    </citation>
    <scope>NUCLEOTIDE SEQUENCE</scope>
    <source>
        <strain evidence="13">CHS0354</strain>
        <tissue evidence="13">Mantle</tissue>
    </source>
</reference>
<dbReference type="EMBL" id="JAEAOA010000201">
    <property type="protein sequence ID" value="KAK3595125.1"/>
    <property type="molecule type" value="Genomic_DNA"/>
</dbReference>
<accession>A0AAE0VZV4</accession>
<proteinExistence type="predicted"/>
<reference evidence="13" key="3">
    <citation type="submission" date="2023-05" db="EMBL/GenBank/DDBJ databases">
        <authorList>
            <person name="Smith C.H."/>
        </authorList>
    </citation>
    <scope>NUCLEOTIDE SEQUENCE</scope>
    <source>
        <strain evidence="13">CHS0354</strain>
        <tissue evidence="13">Mantle</tissue>
    </source>
</reference>
<dbReference type="Proteomes" id="UP001195483">
    <property type="component" value="Unassembled WGS sequence"/>
</dbReference>
<evidence type="ECO:0000256" key="1">
    <source>
        <dbReference type="ARBA" id="ARBA00004141"/>
    </source>
</evidence>
<keyword evidence="7" id="KW-0407">Ion channel</keyword>
<feature type="compositionally biased region" description="Basic and acidic residues" evidence="8">
    <location>
        <begin position="16"/>
        <end position="37"/>
    </location>
</feature>
<dbReference type="InterPro" id="IPR041491">
    <property type="entry name" value="TRPM_SLOG"/>
</dbReference>
<feature type="region of interest" description="Disordered" evidence="8">
    <location>
        <begin position="1"/>
        <end position="37"/>
    </location>
</feature>
<dbReference type="InterPro" id="IPR057366">
    <property type="entry name" value="TRPM-like"/>
</dbReference>
<evidence type="ECO:0000259" key="12">
    <source>
        <dbReference type="Pfam" id="PF25508"/>
    </source>
</evidence>
<evidence type="ECO:0000256" key="7">
    <source>
        <dbReference type="ARBA" id="ARBA00023303"/>
    </source>
</evidence>
<evidence type="ECO:0000256" key="9">
    <source>
        <dbReference type="SAM" id="Phobius"/>
    </source>
</evidence>
<evidence type="ECO:0000313" key="13">
    <source>
        <dbReference type="EMBL" id="KAK3595125.1"/>
    </source>
</evidence>
<dbReference type="GO" id="GO:0005886">
    <property type="term" value="C:plasma membrane"/>
    <property type="evidence" value="ECO:0007669"/>
    <property type="project" value="TreeGrafter"/>
</dbReference>
<reference evidence="13" key="1">
    <citation type="journal article" date="2021" name="Genome Biol. Evol.">
        <title>A High-Quality Reference Genome for a Parasitic Bivalve with Doubly Uniparental Inheritance (Bivalvia: Unionida).</title>
        <authorList>
            <person name="Smith C.H."/>
        </authorList>
    </citation>
    <scope>NUCLEOTIDE SEQUENCE</scope>
    <source>
        <strain evidence="13">CHS0354</strain>
    </source>
</reference>
<comment type="subcellular location">
    <subcellularLocation>
        <location evidence="1">Membrane</location>
        <topology evidence="1">Multi-pass membrane protein</topology>
    </subcellularLocation>
</comment>
<dbReference type="Pfam" id="PF18139">
    <property type="entry name" value="LSDAT_euk"/>
    <property type="match status" value="1"/>
</dbReference>
<gene>
    <name evidence="13" type="ORF">CHS0354_002378</name>
</gene>
<evidence type="ECO:0000256" key="5">
    <source>
        <dbReference type="ARBA" id="ARBA00023065"/>
    </source>
</evidence>
<evidence type="ECO:0000259" key="11">
    <source>
        <dbReference type="Pfam" id="PF18139"/>
    </source>
</evidence>
<dbReference type="GO" id="GO:0099604">
    <property type="term" value="F:ligand-gated calcium channel activity"/>
    <property type="evidence" value="ECO:0007669"/>
    <property type="project" value="TreeGrafter"/>
</dbReference>
<dbReference type="PANTHER" id="PTHR13800">
    <property type="entry name" value="TRANSIENT RECEPTOR POTENTIAL CATION CHANNEL, SUBFAMILY M, MEMBER 6"/>
    <property type="match status" value="1"/>
</dbReference>
<feature type="domain" description="TRPM SLOG" evidence="11">
    <location>
        <begin position="96"/>
        <end position="345"/>
    </location>
</feature>
<keyword evidence="2" id="KW-0813">Transport</keyword>
<feature type="transmembrane region" description="Helical" evidence="9">
    <location>
        <begin position="884"/>
        <end position="903"/>
    </location>
</feature>
<keyword evidence="6 9" id="KW-0472">Membrane</keyword>
<dbReference type="Pfam" id="PF00520">
    <property type="entry name" value="Ion_trans"/>
    <property type="match status" value="1"/>
</dbReference>
<name>A0AAE0VZV4_9BIVA</name>
<dbReference type="PANTHER" id="PTHR13800:SF12">
    <property type="entry name" value="TRANSIENT RECEPTOR POTENTIAL CATION CHANNEL SUBFAMILY M MEMBER-LIKE 2"/>
    <property type="match status" value="1"/>
</dbReference>
<dbReference type="InterPro" id="IPR050927">
    <property type="entry name" value="TRPM"/>
</dbReference>
<dbReference type="Pfam" id="PF25508">
    <property type="entry name" value="TRPM2"/>
    <property type="match status" value="1"/>
</dbReference>
<evidence type="ECO:0000256" key="3">
    <source>
        <dbReference type="ARBA" id="ARBA00022692"/>
    </source>
</evidence>
<sequence length="1256" mass="145038">MSAPAHGMSQSESETDEKKEKQDSSQIKGKSDENELENFIKEKQRKCNTYAPKKDGNCQCGYNKEWHEKVDDHTQQFPYTSFGEIKFKENGKRYSPYIRVNPKTDVKFLWTKMKEHWELNRPKLLISVTGGAKIRNLSQKHQLNFKKSLMNAATIKGAWIITGGTKTGVMKLVGEAVTDPILTNGTTDTNIVALGIATWGCLANRENFEGDNQGLWPAKNNSADLVNRKETGDEPEVPLDPNHTHFILVDDGSIKKYGVERSLRDNLEQELYKHCENMAVVKIVVGGGNNTMNSIKKSVSNNVPVLVLQGSGGAADFIAFGYHLSKCKDNEEESNFPNDFEEKLKNKAKFVLGWKPEDKIEEKLRDILNYRKMINVFNLNEADTKDINKAILCALMKAKNSNASLHLELALAWNASEIARDEILDHEEGKKICLEDYMCKALMQDRADFVQLFLDQGVSFTKFGTKERLYQLYSEHPPTDFYYRQIEKFRTKKKRNISGYCICCRKQENDGNVNGNNKELAMLASVGKFIADLLRDESMNTFTEHEFNMEDKKSEQENHNKRDQAEGNCHCLWHCWAKNNSKSDMILTSKCDFKHPEKHFFLWAILFNKKEVAKLLWKMTKNQIAGALVACALLKRLAVKAADDEELELSVNIQEHSQKYEDLATYVLGECYRQNKDLAHKLLVRELKMYGGTTLFTLADANELMKFMGHTCCQTKLNLIWKGRMAQDTSSLRIFMAIIIPIIMLRIKFRNVNKVEEMVAKNKVKPVIEPSKSETSQNKDIFSSVGINTIPSENQIGIISAIYFFYRTPITVFIIHNIFYLMFLAIFTYFVLTDLYPGKPSVLEYITWATTGTMLIEEIRQVVTRDEHSVMFKICSWLRGMWNRFDLLMLIFFLASVILRFVLNEDQFSWTRITYSIALAMYYLRFMQVFFAEKHIGPKVIMIKNMIVDLLFFMVIFVIFLLSFGIVYQANLFPNSVPSWYLLKSVIYMPYWQLYGELFLDEMESKHNDGCVNNETVWRATDGQGRCPADNVLVPLLGAIYMILTNILLINLLIAMFSYTFQKVQEQSENVWRFYRFSLVQEYYDRPLFCPPFIIIIHVIRVIKYVFQKNDWLECSPILLIIQFVKFVHSKCICDASEPDNEFNLELSEEDNDRLTLFENSALEYLNSSQGLELETVDKKVTTAHESHMVHTDVKDDTGNEMQIHKNELRNEVQTQLNGNEVAQMMQMLQQILRNQERSMHTSHLEISDISPSTDA</sequence>
<feature type="domain" description="TRPM-like" evidence="12">
    <location>
        <begin position="430"/>
        <end position="710"/>
    </location>
</feature>
<feature type="transmembrane region" description="Helical" evidence="9">
    <location>
        <begin position="810"/>
        <end position="833"/>
    </location>
</feature>
<organism evidence="13 14">
    <name type="scientific">Potamilus streckersoni</name>
    <dbReference type="NCBI Taxonomy" id="2493646"/>
    <lineage>
        <taxon>Eukaryota</taxon>
        <taxon>Metazoa</taxon>
        <taxon>Spiralia</taxon>
        <taxon>Lophotrochozoa</taxon>
        <taxon>Mollusca</taxon>
        <taxon>Bivalvia</taxon>
        <taxon>Autobranchia</taxon>
        <taxon>Heteroconchia</taxon>
        <taxon>Palaeoheterodonta</taxon>
        <taxon>Unionida</taxon>
        <taxon>Unionoidea</taxon>
        <taxon>Unionidae</taxon>
        <taxon>Ambleminae</taxon>
        <taxon>Lampsilini</taxon>
        <taxon>Potamilus</taxon>
    </lineage>
</organism>
<evidence type="ECO:0000256" key="6">
    <source>
        <dbReference type="ARBA" id="ARBA00023136"/>
    </source>
</evidence>
<keyword evidence="3 9" id="KW-0812">Transmembrane</keyword>
<evidence type="ECO:0000259" key="10">
    <source>
        <dbReference type="Pfam" id="PF00520"/>
    </source>
</evidence>
<dbReference type="AlphaFoldDB" id="A0AAE0VZV4"/>
<evidence type="ECO:0000256" key="4">
    <source>
        <dbReference type="ARBA" id="ARBA00022989"/>
    </source>
</evidence>
<feature type="transmembrane region" description="Helical" evidence="9">
    <location>
        <begin position="909"/>
        <end position="926"/>
    </location>
</feature>
<feature type="transmembrane region" description="Helical" evidence="9">
    <location>
        <begin position="947"/>
        <end position="970"/>
    </location>
</feature>
<evidence type="ECO:0000256" key="2">
    <source>
        <dbReference type="ARBA" id="ARBA00022448"/>
    </source>
</evidence>
<evidence type="ECO:0000256" key="8">
    <source>
        <dbReference type="SAM" id="MobiDB-lite"/>
    </source>
</evidence>
<keyword evidence="4 9" id="KW-1133">Transmembrane helix</keyword>
<feature type="domain" description="Ion transport" evidence="10">
    <location>
        <begin position="810"/>
        <end position="1068"/>
    </location>
</feature>
<dbReference type="InterPro" id="IPR005821">
    <property type="entry name" value="Ion_trans_dom"/>
</dbReference>